<evidence type="ECO:0000259" key="15">
    <source>
        <dbReference type="Pfam" id="PF17900"/>
    </source>
</evidence>
<dbReference type="Proteomes" id="UP001165341">
    <property type="component" value="Unassembled WGS sequence"/>
</dbReference>
<protein>
    <recommendedName>
        <fullName evidence="5">Aminopeptidase N</fullName>
        <ecNumber evidence="4">3.4.11.2</ecNumber>
    </recommendedName>
    <alternativeName>
        <fullName evidence="11">Alanine aminopeptidase</fullName>
    </alternativeName>
    <alternativeName>
        <fullName evidence="12">Lysyl aminopeptidase</fullName>
    </alternativeName>
</protein>
<evidence type="ECO:0000256" key="11">
    <source>
        <dbReference type="ARBA" id="ARBA00029811"/>
    </source>
</evidence>
<evidence type="ECO:0000313" key="17">
    <source>
        <dbReference type="Proteomes" id="UP001165341"/>
    </source>
</evidence>
<keyword evidence="9" id="KW-0862">Zinc</keyword>
<evidence type="ECO:0000256" key="6">
    <source>
        <dbReference type="ARBA" id="ARBA00022670"/>
    </source>
</evidence>
<dbReference type="InterPro" id="IPR027268">
    <property type="entry name" value="Peptidase_M4/M1_CTD_sf"/>
</dbReference>
<dbReference type="GO" id="GO:0008237">
    <property type="term" value="F:metallopeptidase activity"/>
    <property type="evidence" value="ECO:0007669"/>
    <property type="project" value="UniProtKB-KW"/>
</dbReference>
<comment type="cofactor">
    <cofactor evidence="2">
        <name>Zn(2+)</name>
        <dbReference type="ChEBI" id="CHEBI:29105"/>
    </cofactor>
</comment>
<comment type="catalytic activity">
    <reaction evidence="1">
        <text>Release of an N-terminal amino acid, Xaa-|-Yaa- from a peptide, amide or arylamide. Xaa is preferably Ala, but may be most amino acids including Pro (slow action). When a terminal hydrophobic residue is followed by a prolyl residue, the two may be released as an intact Xaa-Pro dipeptide.</text>
        <dbReference type="EC" id="3.4.11.2"/>
    </reaction>
</comment>
<dbReference type="InterPro" id="IPR042097">
    <property type="entry name" value="Aminopeptidase_N-like_N_sf"/>
</dbReference>
<dbReference type="Gene3D" id="2.60.40.1730">
    <property type="entry name" value="tricorn interacting facor f3 domain"/>
    <property type="match status" value="1"/>
</dbReference>
<dbReference type="InterPro" id="IPR014782">
    <property type="entry name" value="Peptidase_M1_dom"/>
</dbReference>
<accession>A0AA41UE88</accession>
<dbReference type="AlphaFoldDB" id="A0AA41UE88"/>
<keyword evidence="10" id="KW-0482">Metalloprotease</keyword>
<feature type="domain" description="Peptidase M1 membrane alanine aminopeptidase" evidence="14">
    <location>
        <begin position="283"/>
        <end position="465"/>
    </location>
</feature>
<dbReference type="GO" id="GO:0008270">
    <property type="term" value="F:zinc ion binding"/>
    <property type="evidence" value="ECO:0007669"/>
    <property type="project" value="InterPro"/>
</dbReference>
<reference evidence="16" key="1">
    <citation type="submission" date="2022-03" db="EMBL/GenBank/DDBJ databases">
        <title>Cryobacterium sp. nov. strain ZS14-85, isolated from Antarctic soil.</title>
        <authorList>
            <person name="Li J."/>
            <person name="Niu G."/>
        </authorList>
    </citation>
    <scope>NUCLEOTIDE SEQUENCE</scope>
    <source>
        <strain evidence="16">ZS14-85</strain>
    </source>
</reference>
<gene>
    <name evidence="16" type="ORF">MQH31_03000</name>
</gene>
<proteinExistence type="inferred from homology"/>
<dbReference type="GO" id="GO:0006508">
    <property type="term" value="P:proteolysis"/>
    <property type="evidence" value="ECO:0007669"/>
    <property type="project" value="UniProtKB-KW"/>
</dbReference>
<evidence type="ECO:0000259" key="14">
    <source>
        <dbReference type="Pfam" id="PF01433"/>
    </source>
</evidence>
<dbReference type="PRINTS" id="PR00756">
    <property type="entry name" value="ALADIPTASE"/>
</dbReference>
<evidence type="ECO:0000256" key="1">
    <source>
        <dbReference type="ARBA" id="ARBA00000098"/>
    </source>
</evidence>
<dbReference type="EMBL" id="JALGAR010000001">
    <property type="protein sequence ID" value="MCI4656782.1"/>
    <property type="molecule type" value="Genomic_DNA"/>
</dbReference>
<feature type="region of interest" description="Disordered" evidence="13">
    <location>
        <begin position="1"/>
        <end position="29"/>
    </location>
</feature>
<comment type="similarity">
    <text evidence="3">Belongs to the peptidase M1 family.</text>
</comment>
<dbReference type="Pfam" id="PF17900">
    <property type="entry name" value="Peptidase_M1_N"/>
    <property type="match status" value="1"/>
</dbReference>
<dbReference type="GO" id="GO:0016285">
    <property type="term" value="F:alanyl aminopeptidase activity"/>
    <property type="evidence" value="ECO:0007669"/>
    <property type="project" value="UniProtKB-EC"/>
</dbReference>
<evidence type="ECO:0000256" key="13">
    <source>
        <dbReference type="SAM" id="MobiDB-lite"/>
    </source>
</evidence>
<dbReference type="CDD" id="cd09603">
    <property type="entry name" value="M1_APN_like"/>
    <property type="match status" value="1"/>
</dbReference>
<dbReference type="InterPro" id="IPR001930">
    <property type="entry name" value="Peptidase_M1"/>
</dbReference>
<name>A0AA41UE88_9MICO</name>
<evidence type="ECO:0000256" key="7">
    <source>
        <dbReference type="ARBA" id="ARBA00022723"/>
    </source>
</evidence>
<evidence type="ECO:0000256" key="12">
    <source>
        <dbReference type="ARBA" id="ARBA00031533"/>
    </source>
</evidence>
<dbReference type="Pfam" id="PF01433">
    <property type="entry name" value="Peptidase_M1"/>
    <property type="match status" value="1"/>
</dbReference>
<dbReference type="EC" id="3.4.11.2" evidence="4"/>
<feature type="compositionally biased region" description="Low complexity" evidence="13">
    <location>
        <begin position="12"/>
        <end position="26"/>
    </location>
</feature>
<keyword evidence="8" id="KW-0378">Hydrolase</keyword>
<evidence type="ECO:0000256" key="8">
    <source>
        <dbReference type="ARBA" id="ARBA00022801"/>
    </source>
</evidence>
<sequence>MSPQTGGKTGAEKGSAGKGSSDSSGKVALNLPSTIGSGSAGDPYLIGAGNGGYRALHYDLDLDYRVATNQLRATATITLVATMRLDRFSLDFDGLSVDRLTVNGARPRKFVHTGRKLVVTPLTTMEAGERFEIAVRYRGAPHPLRSIWGEVGWEELLDGVLVAGQPCGAASWFPCNDHPSNKATYRIAVSCEAPYTVVSNGTLTGKSTRSGHTRWTFEVVEPMATYLASVMIGRYRPLALAPVAAGGPAPVPVTLHFPSNLAHNVGVDFGRLGEMVSVFSAAFGPYPFPGYSVVVTDDVLEIPLEAHGLAVFGRNHVDGNHGSDRLIAHELAHQWFGNSLTAAAWRDIWLQEGFACYAEWIWGEHAGGRTAEQSAVYHRGRLEAQPQDLLVGDPGPHDMFDDRVYKRGALALHAVRRSLGDDVFFDTLRAWTRANRHGLVSTDAFVEFVSIHTGSEEIRRIIDRWIYRTALPKL</sequence>
<evidence type="ECO:0000256" key="2">
    <source>
        <dbReference type="ARBA" id="ARBA00001947"/>
    </source>
</evidence>
<organism evidence="16 17">
    <name type="scientific">Cryobacterium zhongshanensis</name>
    <dbReference type="NCBI Taxonomy" id="2928153"/>
    <lineage>
        <taxon>Bacteria</taxon>
        <taxon>Bacillati</taxon>
        <taxon>Actinomycetota</taxon>
        <taxon>Actinomycetes</taxon>
        <taxon>Micrococcales</taxon>
        <taxon>Microbacteriaceae</taxon>
        <taxon>Cryobacterium</taxon>
    </lineage>
</organism>
<dbReference type="SUPFAM" id="SSF55486">
    <property type="entry name" value="Metalloproteases ('zincins'), catalytic domain"/>
    <property type="match status" value="1"/>
</dbReference>
<dbReference type="InterPro" id="IPR050344">
    <property type="entry name" value="Peptidase_M1_aminopeptidases"/>
</dbReference>
<feature type="domain" description="Aminopeptidase N-like N-terminal" evidence="15">
    <location>
        <begin position="56"/>
        <end position="227"/>
    </location>
</feature>
<evidence type="ECO:0000256" key="9">
    <source>
        <dbReference type="ARBA" id="ARBA00022833"/>
    </source>
</evidence>
<evidence type="ECO:0000256" key="3">
    <source>
        <dbReference type="ARBA" id="ARBA00010136"/>
    </source>
</evidence>
<evidence type="ECO:0000313" key="16">
    <source>
        <dbReference type="EMBL" id="MCI4656782.1"/>
    </source>
</evidence>
<dbReference type="PANTHER" id="PTHR11533">
    <property type="entry name" value="PROTEASE M1 ZINC METALLOPROTEASE"/>
    <property type="match status" value="1"/>
</dbReference>
<evidence type="ECO:0000256" key="5">
    <source>
        <dbReference type="ARBA" id="ARBA00015611"/>
    </source>
</evidence>
<evidence type="ECO:0000256" key="10">
    <source>
        <dbReference type="ARBA" id="ARBA00023049"/>
    </source>
</evidence>
<keyword evidence="6" id="KW-0645">Protease</keyword>
<comment type="caution">
    <text evidence="16">The sequence shown here is derived from an EMBL/GenBank/DDBJ whole genome shotgun (WGS) entry which is preliminary data.</text>
</comment>
<keyword evidence="7" id="KW-0479">Metal-binding</keyword>
<keyword evidence="17" id="KW-1185">Reference proteome</keyword>
<dbReference type="SUPFAM" id="SSF63737">
    <property type="entry name" value="Leukotriene A4 hydrolase N-terminal domain"/>
    <property type="match status" value="1"/>
</dbReference>
<dbReference type="Gene3D" id="1.10.390.10">
    <property type="entry name" value="Neutral Protease Domain 2"/>
    <property type="match status" value="1"/>
</dbReference>
<dbReference type="InterPro" id="IPR045357">
    <property type="entry name" value="Aminopeptidase_N-like_N"/>
</dbReference>
<dbReference type="RefSeq" id="WP_134535419.1">
    <property type="nucleotide sequence ID" value="NZ_JALGAR010000001.1"/>
</dbReference>
<evidence type="ECO:0000256" key="4">
    <source>
        <dbReference type="ARBA" id="ARBA00012564"/>
    </source>
</evidence>